<dbReference type="RefSeq" id="WP_038531445.1">
    <property type="nucleotide sequence ID" value="NZ_HG315671.1"/>
</dbReference>
<dbReference type="HOGENOM" id="CLU_1756122_0_0_10"/>
<gene>
    <name evidence="1" type="ORF">BN863_26400</name>
</gene>
<evidence type="ECO:0000313" key="2">
    <source>
        <dbReference type="Proteomes" id="UP000016160"/>
    </source>
</evidence>
<accession>T2KNB0</accession>
<keyword evidence="2" id="KW-1185">Reference proteome</keyword>
<dbReference type="Proteomes" id="UP000016160">
    <property type="component" value="Chromosome"/>
</dbReference>
<name>T2KNB0_FORAG</name>
<dbReference type="STRING" id="1347342.BN863_26400"/>
<sequence>MKNYVLLLSICFILCSCKEKAKSEVNKDIPVTTATAEHTNKRGTFKAVAPSKTYEVEIDCSYLEEDYFQFKSDKLDVGDSNGDGLNISGFQNGKGLMLAIVDNGVNFSAPNVLTWEKTNNGFKGSATLYEEGSASVNSIKITFTGYCK</sequence>
<dbReference type="EMBL" id="HG315671">
    <property type="protein sequence ID" value="CDF80352.1"/>
    <property type="molecule type" value="Genomic_DNA"/>
</dbReference>
<dbReference type="AlphaFoldDB" id="T2KNB0"/>
<dbReference type="OrthoDB" id="9867426at2"/>
<reference evidence="1 2" key="1">
    <citation type="journal article" date="2013" name="Appl. Environ. Microbiol.">
        <title>The genome of the alga-associated marine flavobacterium Formosa agariphila KMM 3901T reveals a broad potential for degradation of algal polysaccharides.</title>
        <authorList>
            <person name="Mann A.J."/>
            <person name="Hahnke R.L."/>
            <person name="Huang S."/>
            <person name="Werner J."/>
            <person name="Xing P."/>
            <person name="Barbeyron T."/>
            <person name="Huettel B."/>
            <person name="Stueber K."/>
            <person name="Reinhardt R."/>
            <person name="Harder J."/>
            <person name="Gloeckner F.O."/>
            <person name="Amann R.I."/>
            <person name="Teeling H."/>
        </authorList>
    </citation>
    <scope>NUCLEOTIDE SEQUENCE [LARGE SCALE GENOMIC DNA]</scope>
    <source>
        <strain evidence="2">DSM 15362 / KCTC 12365 / LMG 23005 / KMM 3901</strain>
    </source>
</reference>
<dbReference type="PATRIC" id="fig|1347342.6.peg.2656"/>
<evidence type="ECO:0008006" key="3">
    <source>
        <dbReference type="Google" id="ProtNLM"/>
    </source>
</evidence>
<evidence type="ECO:0000313" key="1">
    <source>
        <dbReference type="EMBL" id="CDF80352.1"/>
    </source>
</evidence>
<protein>
    <recommendedName>
        <fullName evidence="3">Lipoprotein</fullName>
    </recommendedName>
</protein>
<organism evidence="1 2">
    <name type="scientific">Formosa agariphila (strain DSM 15362 / KCTC 12365 / LMG 23005 / KMM 3901 / M-2Alg 35-1)</name>
    <dbReference type="NCBI Taxonomy" id="1347342"/>
    <lineage>
        <taxon>Bacteria</taxon>
        <taxon>Pseudomonadati</taxon>
        <taxon>Bacteroidota</taxon>
        <taxon>Flavobacteriia</taxon>
        <taxon>Flavobacteriales</taxon>
        <taxon>Flavobacteriaceae</taxon>
        <taxon>Formosa</taxon>
    </lineage>
</organism>
<dbReference type="PROSITE" id="PS51257">
    <property type="entry name" value="PROKAR_LIPOPROTEIN"/>
    <property type="match status" value="1"/>
</dbReference>
<proteinExistence type="predicted"/>
<dbReference type="eggNOG" id="ENOG502ZUD2">
    <property type="taxonomic scope" value="Bacteria"/>
</dbReference>